<dbReference type="AlphaFoldDB" id="A0A0A9HIB3"/>
<accession>A0A0A9HIB3</accession>
<organism evidence="1">
    <name type="scientific">Arundo donax</name>
    <name type="common">Giant reed</name>
    <name type="synonym">Donax arundinaceus</name>
    <dbReference type="NCBI Taxonomy" id="35708"/>
    <lineage>
        <taxon>Eukaryota</taxon>
        <taxon>Viridiplantae</taxon>
        <taxon>Streptophyta</taxon>
        <taxon>Embryophyta</taxon>
        <taxon>Tracheophyta</taxon>
        <taxon>Spermatophyta</taxon>
        <taxon>Magnoliopsida</taxon>
        <taxon>Liliopsida</taxon>
        <taxon>Poales</taxon>
        <taxon>Poaceae</taxon>
        <taxon>PACMAD clade</taxon>
        <taxon>Arundinoideae</taxon>
        <taxon>Arundineae</taxon>
        <taxon>Arundo</taxon>
    </lineage>
</organism>
<evidence type="ECO:0000313" key="1">
    <source>
        <dbReference type="EMBL" id="JAE35559.1"/>
    </source>
</evidence>
<reference evidence="1" key="2">
    <citation type="journal article" date="2015" name="Data Brief">
        <title>Shoot transcriptome of the giant reed, Arundo donax.</title>
        <authorList>
            <person name="Barrero R.A."/>
            <person name="Guerrero F.D."/>
            <person name="Moolhuijzen P."/>
            <person name="Goolsby J.A."/>
            <person name="Tidwell J."/>
            <person name="Bellgard S.E."/>
            <person name="Bellgard M.I."/>
        </authorList>
    </citation>
    <scope>NUCLEOTIDE SEQUENCE</scope>
    <source>
        <tissue evidence="1">Shoot tissue taken approximately 20 cm above the soil surface</tissue>
    </source>
</reference>
<name>A0A0A9HIB3_ARUDO</name>
<protein>
    <submittedName>
        <fullName evidence="1">Uncharacterized protein</fullName>
    </submittedName>
</protein>
<reference evidence="1" key="1">
    <citation type="submission" date="2014-09" db="EMBL/GenBank/DDBJ databases">
        <authorList>
            <person name="Magalhaes I.L.F."/>
            <person name="Oliveira U."/>
            <person name="Santos F.R."/>
            <person name="Vidigal T.H.D.A."/>
            <person name="Brescovit A.D."/>
            <person name="Santos A.J."/>
        </authorList>
    </citation>
    <scope>NUCLEOTIDE SEQUENCE</scope>
    <source>
        <tissue evidence="1">Shoot tissue taken approximately 20 cm above the soil surface</tissue>
    </source>
</reference>
<sequence length="31" mass="3569">MNQEEPRGPWATLLFCTKVPQIQGLQKRNNA</sequence>
<dbReference type="EMBL" id="GBRH01162337">
    <property type="protein sequence ID" value="JAE35559.1"/>
    <property type="molecule type" value="Transcribed_RNA"/>
</dbReference>
<proteinExistence type="predicted"/>